<evidence type="ECO:0000259" key="1">
    <source>
        <dbReference type="Pfam" id="PF00931"/>
    </source>
</evidence>
<dbReference type="Proteomes" id="UP001596512">
    <property type="component" value="Unassembled WGS sequence"/>
</dbReference>
<organism evidence="2 3">
    <name type="scientific">Actinokineospora soli</name>
    <dbReference type="NCBI Taxonomy" id="1048753"/>
    <lineage>
        <taxon>Bacteria</taxon>
        <taxon>Bacillati</taxon>
        <taxon>Actinomycetota</taxon>
        <taxon>Actinomycetes</taxon>
        <taxon>Pseudonocardiales</taxon>
        <taxon>Pseudonocardiaceae</taxon>
        <taxon>Actinokineospora</taxon>
    </lineage>
</organism>
<dbReference type="Gene3D" id="3.40.50.300">
    <property type="entry name" value="P-loop containing nucleotide triphosphate hydrolases"/>
    <property type="match status" value="1"/>
</dbReference>
<feature type="domain" description="NB-ARC" evidence="1">
    <location>
        <begin position="58"/>
        <end position="220"/>
    </location>
</feature>
<dbReference type="PANTHER" id="PTHR22845:SF5">
    <property type="entry name" value="APOPTOTIC PROTEASE-ACTIVATING FACTOR 1"/>
    <property type="match status" value="1"/>
</dbReference>
<comment type="caution">
    <text evidence="2">The sequence shown here is derived from an EMBL/GenBank/DDBJ whole genome shotgun (WGS) entry which is preliminary data.</text>
</comment>
<dbReference type="InterPro" id="IPR002182">
    <property type="entry name" value="NB-ARC"/>
</dbReference>
<evidence type="ECO:0000313" key="3">
    <source>
        <dbReference type="Proteomes" id="UP001596512"/>
    </source>
</evidence>
<dbReference type="PANTHER" id="PTHR22845">
    <property type="entry name" value="APOPTOTIC PROTEASE-ACTIVATING FACTOR 1"/>
    <property type="match status" value="1"/>
</dbReference>
<evidence type="ECO:0000313" key="2">
    <source>
        <dbReference type="EMBL" id="MFC7617643.1"/>
    </source>
</evidence>
<dbReference type="InterPro" id="IPR027417">
    <property type="entry name" value="P-loop_NTPase"/>
</dbReference>
<sequence length="298" mass="31373">MTGPERPIHVHGDIEAANVVIGGVQNIAGDLTISVVRQASWSRPVAPNPPQHFTGRRDELDRLAEALRAGRTTAITGVQGMGGIGKTALALAAAAESGFGSVLWASLGPEPAAVGHLVSWARHADPGFTAGDSAPDVLAGRVRAALTGLVRDHCPGPVLVVLDDVWEGPSVDAARLLQLAAPAGAVFLITTRSQRVVAQLRSSRIELLPMTPEDALALLRRLLPDHPGIADEHLSELADVMGRHPLAMELAAGQARLLERPETELPDLVAQYRGGVPEGSPFATSVWNWVRAARTTLS</sequence>
<protein>
    <submittedName>
        <fullName evidence="2">NB-ARC domain-containing protein</fullName>
    </submittedName>
</protein>
<name>A0ABW2TYX8_9PSEU</name>
<accession>A0ABW2TYX8</accession>
<dbReference type="PRINTS" id="PR00364">
    <property type="entry name" value="DISEASERSIST"/>
</dbReference>
<dbReference type="SUPFAM" id="SSF52540">
    <property type="entry name" value="P-loop containing nucleoside triphosphate hydrolases"/>
    <property type="match status" value="1"/>
</dbReference>
<reference evidence="3" key="1">
    <citation type="journal article" date="2019" name="Int. J. Syst. Evol. Microbiol.">
        <title>The Global Catalogue of Microorganisms (GCM) 10K type strain sequencing project: providing services to taxonomists for standard genome sequencing and annotation.</title>
        <authorList>
            <consortium name="The Broad Institute Genomics Platform"/>
            <consortium name="The Broad Institute Genome Sequencing Center for Infectious Disease"/>
            <person name="Wu L."/>
            <person name="Ma J."/>
        </authorList>
    </citation>
    <scope>NUCLEOTIDE SEQUENCE [LARGE SCALE GENOMIC DNA]</scope>
    <source>
        <strain evidence="3">JCM 17695</strain>
    </source>
</reference>
<dbReference type="Pfam" id="PF00931">
    <property type="entry name" value="NB-ARC"/>
    <property type="match status" value="1"/>
</dbReference>
<keyword evidence="3" id="KW-1185">Reference proteome</keyword>
<proteinExistence type="predicted"/>
<gene>
    <name evidence="2" type="ORF">ACFQV2_33800</name>
</gene>
<dbReference type="EMBL" id="JBHTEY010000004">
    <property type="protein sequence ID" value="MFC7617643.1"/>
    <property type="molecule type" value="Genomic_DNA"/>
</dbReference>